<evidence type="ECO:0000313" key="4">
    <source>
        <dbReference type="EMBL" id="UOR13498.1"/>
    </source>
</evidence>
<keyword evidence="1" id="KW-0808">Transferase</keyword>
<evidence type="ECO:0000313" key="5">
    <source>
        <dbReference type="Proteomes" id="UP000830326"/>
    </source>
</evidence>
<dbReference type="InterPro" id="IPR000182">
    <property type="entry name" value="GNAT_dom"/>
</dbReference>
<dbReference type="PROSITE" id="PS51186">
    <property type="entry name" value="GNAT"/>
    <property type="match status" value="1"/>
</dbReference>
<sequence>MSIRKATYSETQKILGHSLEVLKEATMGYVDPVPDKVQQMVAPFLLDGGYYLVDCHNNVIQGWIGVGRTTDYYTDEMVMFIPEIYVLPQYRNQGVAEKLCKEVVRHLKDEGYKKIQLNVFSGNHVKHLYQKLGFQEVSTLMELKLDGDSS</sequence>
<dbReference type="InterPro" id="IPR050680">
    <property type="entry name" value="YpeA/RimI_acetyltransf"/>
</dbReference>
<dbReference type="Gene3D" id="3.40.630.30">
    <property type="match status" value="1"/>
</dbReference>
<evidence type="ECO:0000256" key="2">
    <source>
        <dbReference type="ARBA" id="ARBA00023315"/>
    </source>
</evidence>
<dbReference type="SUPFAM" id="SSF55729">
    <property type="entry name" value="Acyl-CoA N-acyltransferases (Nat)"/>
    <property type="match status" value="1"/>
</dbReference>
<gene>
    <name evidence="4" type="ORF">MUO15_08605</name>
</gene>
<evidence type="ECO:0000256" key="1">
    <source>
        <dbReference type="ARBA" id="ARBA00022679"/>
    </source>
</evidence>
<protein>
    <submittedName>
        <fullName evidence="4">GNAT family N-acetyltransferase</fullName>
    </submittedName>
</protein>
<reference evidence="4" key="1">
    <citation type="submission" date="2022-04" db="EMBL/GenBank/DDBJ databases">
        <title>Halobacillus sp. isolated from saltern.</title>
        <authorList>
            <person name="Won M."/>
            <person name="Lee C.-M."/>
            <person name="Woen H.-Y."/>
            <person name="Kwon S.-W."/>
        </authorList>
    </citation>
    <scope>NUCLEOTIDE SEQUENCE</scope>
    <source>
        <strain evidence="4">SSHM10-5</strain>
    </source>
</reference>
<dbReference type="CDD" id="cd04301">
    <property type="entry name" value="NAT_SF"/>
    <property type="match status" value="1"/>
</dbReference>
<evidence type="ECO:0000259" key="3">
    <source>
        <dbReference type="PROSITE" id="PS51186"/>
    </source>
</evidence>
<name>A0ABY4HGJ8_9BACI</name>
<feature type="domain" description="N-acetyltransferase" evidence="3">
    <location>
        <begin position="1"/>
        <end position="150"/>
    </location>
</feature>
<dbReference type="InterPro" id="IPR016181">
    <property type="entry name" value="Acyl_CoA_acyltransferase"/>
</dbReference>
<keyword evidence="5" id="KW-1185">Reference proteome</keyword>
<organism evidence="4 5">
    <name type="scientific">Halobacillus amylolyticus</name>
    <dbReference type="NCBI Taxonomy" id="2932259"/>
    <lineage>
        <taxon>Bacteria</taxon>
        <taxon>Bacillati</taxon>
        <taxon>Bacillota</taxon>
        <taxon>Bacilli</taxon>
        <taxon>Bacillales</taxon>
        <taxon>Bacillaceae</taxon>
        <taxon>Halobacillus</taxon>
    </lineage>
</organism>
<keyword evidence="2" id="KW-0012">Acyltransferase</keyword>
<dbReference type="PANTHER" id="PTHR43420">
    <property type="entry name" value="ACETYLTRANSFERASE"/>
    <property type="match status" value="1"/>
</dbReference>
<accession>A0ABY4HGJ8</accession>
<proteinExistence type="predicted"/>
<dbReference type="RefSeq" id="WP_245035145.1">
    <property type="nucleotide sequence ID" value="NZ_CP095075.1"/>
</dbReference>
<dbReference type="Pfam" id="PF00583">
    <property type="entry name" value="Acetyltransf_1"/>
    <property type="match status" value="1"/>
</dbReference>
<dbReference type="PANTHER" id="PTHR43420:SF41">
    <property type="entry name" value="IAA ACETYLTRANSFERASE"/>
    <property type="match status" value="1"/>
</dbReference>
<dbReference type="EMBL" id="CP095075">
    <property type="protein sequence ID" value="UOR13498.1"/>
    <property type="molecule type" value="Genomic_DNA"/>
</dbReference>
<dbReference type="Proteomes" id="UP000830326">
    <property type="component" value="Chromosome"/>
</dbReference>